<reference evidence="9 10" key="1">
    <citation type="journal article" date="2013" name="Genome Biol.">
        <title>Genome of Acanthamoeba castellanii highlights extensive lateral gene transfer and early evolution of tyrosine kinase signaling.</title>
        <authorList>
            <person name="Clarke M."/>
            <person name="Lohan A.J."/>
            <person name="Liu B."/>
            <person name="Lagkouvardos I."/>
            <person name="Roy S."/>
            <person name="Zafar N."/>
            <person name="Bertelli C."/>
            <person name="Schilde C."/>
            <person name="Kianianmomeni A."/>
            <person name="Burglin T.R."/>
            <person name="Frech C."/>
            <person name="Turcotte B."/>
            <person name="Kopec K.O."/>
            <person name="Synnott J.M."/>
            <person name="Choo C."/>
            <person name="Paponov I."/>
            <person name="Finkler A."/>
            <person name="Soon Heng Tan C."/>
            <person name="Hutchins A.P."/>
            <person name="Weinmeier T."/>
            <person name="Rattei T."/>
            <person name="Chu J.S."/>
            <person name="Gimenez G."/>
            <person name="Irimia M."/>
            <person name="Rigden D.J."/>
            <person name="Fitzpatrick D.A."/>
            <person name="Lorenzo-Morales J."/>
            <person name="Bateman A."/>
            <person name="Chiu C.H."/>
            <person name="Tang P."/>
            <person name="Hegemann P."/>
            <person name="Fromm H."/>
            <person name="Raoult D."/>
            <person name="Greub G."/>
            <person name="Miranda-Saavedra D."/>
            <person name="Chen N."/>
            <person name="Nash P."/>
            <person name="Ginger M.L."/>
            <person name="Horn M."/>
            <person name="Schaap P."/>
            <person name="Caler L."/>
            <person name="Loftus B."/>
        </authorList>
    </citation>
    <scope>NUCLEOTIDE SEQUENCE [LARGE SCALE GENOMIC DNA]</scope>
    <source>
        <strain evidence="9 10">Neff</strain>
    </source>
</reference>
<dbReference type="InterPro" id="IPR011992">
    <property type="entry name" value="EF-hand-dom_pair"/>
</dbReference>
<dbReference type="HAMAP" id="MF_00313">
    <property type="entry name" value="Glutaminase"/>
    <property type="match status" value="1"/>
</dbReference>
<evidence type="ECO:0000313" key="10">
    <source>
        <dbReference type="Proteomes" id="UP000011083"/>
    </source>
</evidence>
<dbReference type="SUPFAM" id="SSF48403">
    <property type="entry name" value="Ankyrin repeat"/>
    <property type="match status" value="1"/>
</dbReference>
<name>L8GVS3_ACACF</name>
<dbReference type="Proteomes" id="UP000011083">
    <property type="component" value="Unassembled WGS sequence"/>
</dbReference>
<dbReference type="GO" id="GO:0006543">
    <property type="term" value="P:L-glutamine catabolic process"/>
    <property type="evidence" value="ECO:0007669"/>
    <property type="project" value="TreeGrafter"/>
</dbReference>
<dbReference type="OrthoDB" id="9995210at2759"/>
<dbReference type="GO" id="GO:0004359">
    <property type="term" value="F:glutaminase activity"/>
    <property type="evidence" value="ECO:0007669"/>
    <property type="project" value="UniProtKB-EC"/>
</dbReference>
<dbReference type="InterPro" id="IPR002110">
    <property type="entry name" value="Ankyrin_rpt"/>
</dbReference>
<evidence type="ECO:0000259" key="8">
    <source>
        <dbReference type="PROSITE" id="PS50222"/>
    </source>
</evidence>
<gene>
    <name evidence="9" type="ORF">ACA1_132660</name>
</gene>
<evidence type="ECO:0000256" key="6">
    <source>
        <dbReference type="PROSITE-ProRule" id="PRU00023"/>
    </source>
</evidence>
<dbReference type="RefSeq" id="XP_004339055.1">
    <property type="nucleotide sequence ID" value="XM_004339007.1"/>
</dbReference>
<sequence length="572" mass="63130">MKKNAKLTRTYSTFRDAKLANRLKDEELKSIFDSLDKSNQGFITTNLLKKVLVDEGLGKGIVKKAVDTLDQDKDDKIFAADFLRLKEMKTDIIERALTGRVAIPDWADFINNLKEIYEHCEALETGQNAQYIPQLARVNSNQFGIAVQTVDGQIWTHGDADVPFTLQSCSKPITYCIAEGDRGEEKMMRHVGHEPSGRKFNAFELDERNPAEKKPFNPMINAGAIVTASLLKPDYEPADRFGYVQTVWQRLSDRGDGQPTTIGFDNATYLSELRHADRNFALSYFMKGEGVFDKSVNSDERVRAHLEFYLQLCSMTGTTRDMASVASALANGGTNPITKEKIFPAACVRNCLSIMFSCGMYDYSGEFAYSVGLPAKSGVSGCVMVVVPNLLGMCIWSPRIDDQGNSVRAVEFCKQLTSRYAFHVFDDVISCSEGSQKKNPRLRQATNKEINVISEFIFAAANGNLTRVMELVLAGTSVNVADYDGRAALHLAAAEGRLKVAEYLVNKGANVLVRDRWGATPFDEAVRAGHKDLAALLERAGNERKAAPDSAPESDVVTPIADGHSPRLVETA</sequence>
<evidence type="ECO:0000256" key="4">
    <source>
        <dbReference type="ARBA" id="ARBA00022801"/>
    </source>
</evidence>
<dbReference type="AlphaFoldDB" id="L8GVS3"/>
<dbReference type="SUPFAM" id="SSF56601">
    <property type="entry name" value="beta-lactamase/transpeptidase-like"/>
    <property type="match status" value="1"/>
</dbReference>
<dbReference type="Pfam" id="PF12796">
    <property type="entry name" value="Ank_2"/>
    <property type="match status" value="1"/>
</dbReference>
<dbReference type="SUPFAM" id="SSF47473">
    <property type="entry name" value="EF-hand"/>
    <property type="match status" value="1"/>
</dbReference>
<dbReference type="FunFam" id="3.40.710.10:FF:000005">
    <property type="entry name" value="Glutaminase"/>
    <property type="match status" value="1"/>
</dbReference>
<comment type="subunit">
    <text evidence="2">Homotetramer.</text>
</comment>
<dbReference type="PROSITE" id="PS50297">
    <property type="entry name" value="ANK_REP_REGION"/>
    <property type="match status" value="1"/>
</dbReference>
<evidence type="ECO:0000256" key="1">
    <source>
        <dbReference type="ARBA" id="ARBA00011076"/>
    </source>
</evidence>
<dbReference type="Pfam" id="PF04960">
    <property type="entry name" value="Glutaminase"/>
    <property type="match status" value="1"/>
</dbReference>
<accession>L8GVS3</accession>
<dbReference type="OMA" id="FACPLSG"/>
<proteinExistence type="inferred from homology"/>
<dbReference type="Gene3D" id="1.25.40.20">
    <property type="entry name" value="Ankyrin repeat-containing domain"/>
    <property type="match status" value="1"/>
</dbReference>
<dbReference type="PROSITE" id="PS50222">
    <property type="entry name" value="EF_HAND_2"/>
    <property type="match status" value="1"/>
</dbReference>
<dbReference type="GO" id="GO:0005509">
    <property type="term" value="F:calcium ion binding"/>
    <property type="evidence" value="ECO:0007669"/>
    <property type="project" value="InterPro"/>
</dbReference>
<evidence type="ECO:0000256" key="7">
    <source>
        <dbReference type="SAM" id="MobiDB-lite"/>
    </source>
</evidence>
<keyword evidence="10" id="KW-1185">Reference proteome</keyword>
<dbReference type="InterPro" id="IPR002048">
    <property type="entry name" value="EF_hand_dom"/>
</dbReference>
<comment type="similarity">
    <text evidence="1">Belongs to the glutaminase family.</text>
</comment>
<dbReference type="PANTHER" id="PTHR12544">
    <property type="entry name" value="GLUTAMINASE"/>
    <property type="match status" value="1"/>
</dbReference>
<dbReference type="NCBIfam" id="TIGR03814">
    <property type="entry name" value="Gln_ase"/>
    <property type="match status" value="1"/>
</dbReference>
<protein>
    <recommendedName>
        <fullName evidence="3">glutaminase</fullName>
        <ecNumber evidence="3">3.5.1.2</ecNumber>
    </recommendedName>
</protein>
<feature type="repeat" description="ANK" evidence="6">
    <location>
        <begin position="484"/>
        <end position="516"/>
    </location>
</feature>
<evidence type="ECO:0000313" key="9">
    <source>
        <dbReference type="EMBL" id="ELR17042.1"/>
    </source>
</evidence>
<dbReference type="GeneID" id="14917735"/>
<dbReference type="EMBL" id="KB007975">
    <property type="protein sequence ID" value="ELR17042.1"/>
    <property type="molecule type" value="Genomic_DNA"/>
</dbReference>
<evidence type="ECO:0000256" key="2">
    <source>
        <dbReference type="ARBA" id="ARBA00011881"/>
    </source>
</evidence>
<dbReference type="InterPro" id="IPR012338">
    <property type="entry name" value="Beta-lactam/transpept-like"/>
</dbReference>
<dbReference type="GO" id="GO:0006537">
    <property type="term" value="P:glutamate biosynthetic process"/>
    <property type="evidence" value="ECO:0007669"/>
    <property type="project" value="TreeGrafter"/>
</dbReference>
<evidence type="ECO:0000256" key="3">
    <source>
        <dbReference type="ARBA" id="ARBA00012918"/>
    </source>
</evidence>
<dbReference type="PROSITE" id="PS50088">
    <property type="entry name" value="ANK_REPEAT"/>
    <property type="match status" value="1"/>
</dbReference>
<feature type="region of interest" description="Disordered" evidence="7">
    <location>
        <begin position="541"/>
        <end position="572"/>
    </location>
</feature>
<dbReference type="InterPro" id="IPR036770">
    <property type="entry name" value="Ankyrin_rpt-contain_sf"/>
</dbReference>
<dbReference type="Gene3D" id="3.40.710.10">
    <property type="entry name" value="DD-peptidase/beta-lactamase superfamily"/>
    <property type="match status" value="1"/>
</dbReference>
<dbReference type="Gene3D" id="1.10.238.10">
    <property type="entry name" value="EF-hand"/>
    <property type="match status" value="1"/>
</dbReference>
<dbReference type="EC" id="3.5.1.2" evidence="3"/>
<feature type="domain" description="EF-hand" evidence="8">
    <location>
        <begin position="23"/>
        <end position="58"/>
    </location>
</feature>
<dbReference type="STRING" id="1257118.L8GVS3"/>
<keyword evidence="4" id="KW-0378">Hydrolase</keyword>
<evidence type="ECO:0000256" key="5">
    <source>
        <dbReference type="ARBA" id="ARBA00049534"/>
    </source>
</evidence>
<comment type="catalytic activity">
    <reaction evidence="5">
        <text>L-glutamine + H2O = L-glutamate + NH4(+)</text>
        <dbReference type="Rhea" id="RHEA:15889"/>
        <dbReference type="ChEBI" id="CHEBI:15377"/>
        <dbReference type="ChEBI" id="CHEBI:28938"/>
        <dbReference type="ChEBI" id="CHEBI:29985"/>
        <dbReference type="ChEBI" id="CHEBI:58359"/>
        <dbReference type="EC" id="3.5.1.2"/>
    </reaction>
</comment>
<keyword evidence="6" id="KW-0040">ANK repeat</keyword>
<dbReference type="SMART" id="SM00248">
    <property type="entry name" value="ANK"/>
    <property type="match status" value="3"/>
</dbReference>
<organism evidence="9 10">
    <name type="scientific">Acanthamoeba castellanii (strain ATCC 30010 / Neff)</name>
    <dbReference type="NCBI Taxonomy" id="1257118"/>
    <lineage>
        <taxon>Eukaryota</taxon>
        <taxon>Amoebozoa</taxon>
        <taxon>Discosea</taxon>
        <taxon>Longamoebia</taxon>
        <taxon>Centramoebida</taxon>
        <taxon>Acanthamoebidae</taxon>
        <taxon>Acanthamoeba</taxon>
    </lineage>
</organism>
<dbReference type="InterPro" id="IPR015868">
    <property type="entry name" value="Glutaminase"/>
</dbReference>
<dbReference type="KEGG" id="acan:ACA1_132660"/>
<dbReference type="PANTHER" id="PTHR12544:SF29">
    <property type="entry name" value="GLUTAMINASE"/>
    <property type="match status" value="1"/>
</dbReference>
<dbReference type="VEuPathDB" id="AmoebaDB:ACA1_132660"/>